<evidence type="ECO:0000313" key="10">
    <source>
        <dbReference type="EMBL" id="SUZ63645.1"/>
    </source>
</evidence>
<dbReference type="Pfam" id="PF01425">
    <property type="entry name" value="Amidase"/>
    <property type="match status" value="1"/>
</dbReference>
<feature type="compositionally biased region" description="Pro residues" evidence="8">
    <location>
        <begin position="14"/>
        <end position="24"/>
    </location>
</feature>
<dbReference type="EC" id="6.3.5.7" evidence="2"/>
<dbReference type="GO" id="GO:0005739">
    <property type="term" value="C:mitochondrion"/>
    <property type="evidence" value="ECO:0007669"/>
    <property type="project" value="UniProtKB-ARBA"/>
</dbReference>
<evidence type="ECO:0000256" key="8">
    <source>
        <dbReference type="SAM" id="MobiDB-lite"/>
    </source>
</evidence>
<sequence>MKQSIQLKKRRSPITPPVPEPATPIPDLTSFNDTADLFKDRNAIVHQGSALYHEDRLECGLLNGATVAIKDNIAIKGWPLSCASHVLDNFHSPYHSTVVSRILNEGGVIVAKTNHDEFAMGSSSEHSVFGAAKHPFDPERVPGGSSGGSATSVALGITEFALGSDTGGSVRQPAAFCGVYGLKPTYGRVSRYGLVAFASSFDQIGPFARNTAGIAKCLQVIAGHDPRDTTSAEKPIPKYSERLDGKLPKRIGVPWSFLKEGVDPEIIEKVKQLESFLRDNGCQVEEIQLPHAKYSIASYYVLTNAEASSNLARYDGVRYGLSNRCDNLQSMYNDSRSDGFGDEVKRRIMLGTYVLSSGYYDAYFRKGQQVRRLIRDDFIDVFNDVDIILLPTSPTPAFRLGEHIDDPISMYLSDIFTTPISLAGVPAMSIPVGQTSADLPIGLQLVANFFQEETILRLSHFIEQNFSTD</sequence>
<comment type="similarity">
    <text evidence="1">Belongs to the amidase family. GatA subfamily.</text>
</comment>
<evidence type="ECO:0000256" key="1">
    <source>
        <dbReference type="ARBA" id="ARBA00008069"/>
    </source>
</evidence>
<feature type="region of interest" description="Disordered" evidence="8">
    <location>
        <begin position="1"/>
        <end position="24"/>
    </location>
</feature>
<dbReference type="GO" id="GO:0006412">
    <property type="term" value="P:translation"/>
    <property type="evidence" value="ECO:0007669"/>
    <property type="project" value="UniProtKB-KW"/>
</dbReference>
<dbReference type="PROSITE" id="PS00571">
    <property type="entry name" value="AMIDASES"/>
    <property type="match status" value="1"/>
</dbReference>
<accession>A0A381P9J6</accession>
<protein>
    <recommendedName>
        <fullName evidence="2">glutaminyl-tRNA synthase (glutamine-hydrolyzing)</fullName>
        <ecNumber evidence="2">6.3.5.7</ecNumber>
    </recommendedName>
</protein>
<evidence type="ECO:0000256" key="7">
    <source>
        <dbReference type="ARBA" id="ARBA00047407"/>
    </source>
</evidence>
<dbReference type="HAMAP" id="MF_00120">
    <property type="entry name" value="GatA"/>
    <property type="match status" value="1"/>
</dbReference>
<keyword evidence="4" id="KW-0547">Nucleotide-binding</keyword>
<organism evidence="10">
    <name type="scientific">marine metagenome</name>
    <dbReference type="NCBI Taxonomy" id="408172"/>
    <lineage>
        <taxon>unclassified sequences</taxon>
        <taxon>metagenomes</taxon>
        <taxon>ecological metagenomes</taxon>
    </lineage>
</organism>
<dbReference type="InterPro" id="IPR020556">
    <property type="entry name" value="Amidase_CS"/>
</dbReference>
<dbReference type="Gene3D" id="3.90.1300.10">
    <property type="entry name" value="Amidase signature (AS) domain"/>
    <property type="match status" value="1"/>
</dbReference>
<evidence type="ECO:0000256" key="4">
    <source>
        <dbReference type="ARBA" id="ARBA00022741"/>
    </source>
</evidence>
<name>A0A381P9J6_9ZZZZ</name>
<dbReference type="GO" id="GO:0005524">
    <property type="term" value="F:ATP binding"/>
    <property type="evidence" value="ECO:0007669"/>
    <property type="project" value="UniProtKB-KW"/>
</dbReference>
<dbReference type="NCBIfam" id="TIGR00132">
    <property type="entry name" value="gatA"/>
    <property type="match status" value="1"/>
</dbReference>
<dbReference type="InterPro" id="IPR000120">
    <property type="entry name" value="Amidase"/>
</dbReference>
<dbReference type="EMBL" id="UINC01000921">
    <property type="protein sequence ID" value="SUZ63645.1"/>
    <property type="molecule type" value="Genomic_DNA"/>
</dbReference>
<dbReference type="PANTHER" id="PTHR11895">
    <property type="entry name" value="TRANSAMIDASE"/>
    <property type="match status" value="1"/>
</dbReference>
<proteinExistence type="inferred from homology"/>
<dbReference type="AlphaFoldDB" id="A0A381P9J6"/>
<evidence type="ECO:0000256" key="6">
    <source>
        <dbReference type="ARBA" id="ARBA00022917"/>
    </source>
</evidence>
<keyword evidence="6" id="KW-0648">Protein biosynthesis</keyword>
<keyword evidence="3" id="KW-0436">Ligase</keyword>
<reference evidence="10" key="1">
    <citation type="submission" date="2018-05" db="EMBL/GenBank/DDBJ databases">
        <authorList>
            <person name="Lanie J.A."/>
            <person name="Ng W.-L."/>
            <person name="Kazmierczak K.M."/>
            <person name="Andrzejewski T.M."/>
            <person name="Davidsen T.M."/>
            <person name="Wayne K.J."/>
            <person name="Tettelin H."/>
            <person name="Glass J.I."/>
            <person name="Rusch D."/>
            <person name="Podicherti R."/>
            <person name="Tsui H.-C.T."/>
            <person name="Winkler M.E."/>
        </authorList>
    </citation>
    <scope>NUCLEOTIDE SEQUENCE</scope>
</reference>
<dbReference type="GO" id="GO:0050567">
    <property type="term" value="F:glutaminyl-tRNA synthase (glutamine-hydrolyzing) activity"/>
    <property type="evidence" value="ECO:0007669"/>
    <property type="project" value="UniProtKB-EC"/>
</dbReference>
<evidence type="ECO:0000256" key="5">
    <source>
        <dbReference type="ARBA" id="ARBA00022840"/>
    </source>
</evidence>
<feature type="domain" description="Amidase" evidence="9">
    <location>
        <begin position="56"/>
        <end position="456"/>
    </location>
</feature>
<dbReference type="InterPro" id="IPR036928">
    <property type="entry name" value="AS_sf"/>
</dbReference>
<dbReference type="GO" id="GO:0030956">
    <property type="term" value="C:glutamyl-tRNA(Gln) amidotransferase complex"/>
    <property type="evidence" value="ECO:0007669"/>
    <property type="project" value="InterPro"/>
</dbReference>
<evidence type="ECO:0000259" key="9">
    <source>
        <dbReference type="Pfam" id="PF01425"/>
    </source>
</evidence>
<dbReference type="InterPro" id="IPR023631">
    <property type="entry name" value="Amidase_dom"/>
</dbReference>
<evidence type="ECO:0000256" key="2">
    <source>
        <dbReference type="ARBA" id="ARBA00012739"/>
    </source>
</evidence>
<dbReference type="PANTHER" id="PTHR11895:SF151">
    <property type="entry name" value="GLUTAMYL-TRNA(GLN) AMIDOTRANSFERASE SUBUNIT A"/>
    <property type="match status" value="1"/>
</dbReference>
<dbReference type="InterPro" id="IPR004412">
    <property type="entry name" value="GatA"/>
</dbReference>
<dbReference type="SUPFAM" id="SSF75304">
    <property type="entry name" value="Amidase signature (AS) enzymes"/>
    <property type="match status" value="1"/>
</dbReference>
<comment type="catalytic activity">
    <reaction evidence="7">
        <text>L-glutamyl-tRNA(Gln) + L-glutamine + ATP + H2O = L-glutaminyl-tRNA(Gln) + L-glutamate + ADP + phosphate + H(+)</text>
        <dbReference type="Rhea" id="RHEA:17521"/>
        <dbReference type="Rhea" id="RHEA-COMP:9681"/>
        <dbReference type="Rhea" id="RHEA-COMP:9684"/>
        <dbReference type="ChEBI" id="CHEBI:15377"/>
        <dbReference type="ChEBI" id="CHEBI:15378"/>
        <dbReference type="ChEBI" id="CHEBI:29985"/>
        <dbReference type="ChEBI" id="CHEBI:30616"/>
        <dbReference type="ChEBI" id="CHEBI:43474"/>
        <dbReference type="ChEBI" id="CHEBI:58359"/>
        <dbReference type="ChEBI" id="CHEBI:78520"/>
        <dbReference type="ChEBI" id="CHEBI:78521"/>
        <dbReference type="ChEBI" id="CHEBI:456216"/>
        <dbReference type="EC" id="6.3.5.7"/>
    </reaction>
</comment>
<gene>
    <name evidence="10" type="ORF">METZ01_LOCUS16499</name>
</gene>
<evidence type="ECO:0000256" key="3">
    <source>
        <dbReference type="ARBA" id="ARBA00022598"/>
    </source>
</evidence>
<keyword evidence="5" id="KW-0067">ATP-binding</keyword>